<sequence length="100" mass="10712">MPGPCSITPLILHPLLGISSSEGVTPQGRQPYGSFLECVGVDLDPIPLLTLLSSKRVEEGKQVHVDVVKYGLDGDAYVNNNLVHFDGSCKKILDAPEGVR</sequence>
<gene>
    <name evidence="2" type="ORF">Tsubulata_039755</name>
</gene>
<keyword evidence="3" id="KW-1185">Reference proteome</keyword>
<organism evidence="2 3">
    <name type="scientific">Turnera subulata</name>
    <dbReference type="NCBI Taxonomy" id="218843"/>
    <lineage>
        <taxon>Eukaryota</taxon>
        <taxon>Viridiplantae</taxon>
        <taxon>Streptophyta</taxon>
        <taxon>Embryophyta</taxon>
        <taxon>Tracheophyta</taxon>
        <taxon>Spermatophyta</taxon>
        <taxon>Magnoliopsida</taxon>
        <taxon>eudicotyledons</taxon>
        <taxon>Gunneridae</taxon>
        <taxon>Pentapetalae</taxon>
        <taxon>rosids</taxon>
        <taxon>fabids</taxon>
        <taxon>Malpighiales</taxon>
        <taxon>Passifloraceae</taxon>
        <taxon>Turnera</taxon>
    </lineage>
</organism>
<feature type="signal peptide" evidence="1">
    <location>
        <begin position="1"/>
        <end position="23"/>
    </location>
</feature>
<dbReference type="Proteomes" id="UP001141552">
    <property type="component" value="Unassembled WGS sequence"/>
</dbReference>
<dbReference type="EMBL" id="JAKUCV010000130">
    <property type="protein sequence ID" value="KAJ4851100.1"/>
    <property type="molecule type" value="Genomic_DNA"/>
</dbReference>
<comment type="caution">
    <text evidence="2">The sequence shown here is derived from an EMBL/GenBank/DDBJ whole genome shotgun (WGS) entry which is preliminary data.</text>
</comment>
<proteinExistence type="predicted"/>
<evidence type="ECO:0000313" key="3">
    <source>
        <dbReference type="Proteomes" id="UP001141552"/>
    </source>
</evidence>
<feature type="chain" id="PRO_5040189537" evidence="1">
    <location>
        <begin position="24"/>
        <end position="100"/>
    </location>
</feature>
<dbReference type="OrthoDB" id="185373at2759"/>
<accession>A0A9Q0JSG8</accession>
<dbReference type="AlphaFoldDB" id="A0A9Q0JSG8"/>
<reference evidence="2" key="1">
    <citation type="submission" date="2022-02" db="EMBL/GenBank/DDBJ databases">
        <authorList>
            <person name="Henning P.M."/>
            <person name="McCubbin A.G."/>
            <person name="Shore J.S."/>
        </authorList>
    </citation>
    <scope>NUCLEOTIDE SEQUENCE</scope>
    <source>
        <strain evidence="2">F60SS</strain>
        <tissue evidence="2">Leaves</tissue>
    </source>
</reference>
<evidence type="ECO:0000313" key="2">
    <source>
        <dbReference type="EMBL" id="KAJ4851100.1"/>
    </source>
</evidence>
<evidence type="ECO:0000256" key="1">
    <source>
        <dbReference type="SAM" id="SignalP"/>
    </source>
</evidence>
<name>A0A9Q0JSG8_9ROSI</name>
<protein>
    <submittedName>
        <fullName evidence="2">Uncharacterized protein</fullName>
    </submittedName>
</protein>
<keyword evidence="1" id="KW-0732">Signal</keyword>
<reference evidence="2" key="2">
    <citation type="journal article" date="2023" name="Plants (Basel)">
        <title>Annotation of the Turnera subulata (Passifloraceae) Draft Genome Reveals the S-Locus Evolved after the Divergence of Turneroideae from Passifloroideae in a Stepwise Manner.</title>
        <authorList>
            <person name="Henning P.M."/>
            <person name="Roalson E.H."/>
            <person name="Mir W."/>
            <person name="McCubbin A.G."/>
            <person name="Shore J.S."/>
        </authorList>
    </citation>
    <scope>NUCLEOTIDE SEQUENCE</scope>
    <source>
        <strain evidence="2">F60SS</strain>
    </source>
</reference>